<dbReference type="Pfam" id="PF00059">
    <property type="entry name" value="Lectin_C"/>
    <property type="match status" value="1"/>
</dbReference>
<dbReference type="InterPro" id="IPR050111">
    <property type="entry name" value="C-type_lectin/snaclec_domain"/>
</dbReference>
<dbReference type="InParanoid" id="A0A672YBL9"/>
<dbReference type="Proteomes" id="UP000472271">
    <property type="component" value="Chromosome 11"/>
</dbReference>
<feature type="chain" id="PRO_5025331697" description="C-type lectin domain-containing protein" evidence="2">
    <location>
        <begin position="26"/>
        <end position="172"/>
    </location>
</feature>
<dbReference type="InterPro" id="IPR016187">
    <property type="entry name" value="CTDL_fold"/>
</dbReference>
<dbReference type="PROSITE" id="PS50041">
    <property type="entry name" value="C_TYPE_LECTIN_2"/>
    <property type="match status" value="1"/>
</dbReference>
<evidence type="ECO:0000313" key="5">
    <source>
        <dbReference type="Proteomes" id="UP000472271"/>
    </source>
</evidence>
<dbReference type="InterPro" id="IPR016186">
    <property type="entry name" value="C-type_lectin-like/link_sf"/>
</dbReference>
<keyword evidence="1" id="KW-1015">Disulfide bond</keyword>
<dbReference type="AlphaFoldDB" id="A0A672YBL9"/>
<dbReference type="SUPFAM" id="SSF56436">
    <property type="entry name" value="C-type lectin-like"/>
    <property type="match status" value="1"/>
</dbReference>
<dbReference type="PROSITE" id="PS00615">
    <property type="entry name" value="C_TYPE_LECTIN_1"/>
    <property type="match status" value="1"/>
</dbReference>
<evidence type="ECO:0000256" key="2">
    <source>
        <dbReference type="SAM" id="SignalP"/>
    </source>
</evidence>
<dbReference type="PANTHER" id="PTHR22803">
    <property type="entry name" value="MANNOSE, PHOSPHOLIPASE, LECTIN RECEPTOR RELATED"/>
    <property type="match status" value="1"/>
</dbReference>
<reference evidence="4" key="1">
    <citation type="submission" date="2019-06" db="EMBL/GenBank/DDBJ databases">
        <authorList>
            <consortium name="Wellcome Sanger Institute Data Sharing"/>
        </authorList>
    </citation>
    <scope>NUCLEOTIDE SEQUENCE [LARGE SCALE GENOMIC DNA]</scope>
</reference>
<dbReference type="SMART" id="SM00034">
    <property type="entry name" value="CLECT"/>
    <property type="match status" value="1"/>
</dbReference>
<feature type="signal peptide" evidence="2">
    <location>
        <begin position="1"/>
        <end position="25"/>
    </location>
</feature>
<sequence>MKSTIIIVLTVCASLLVLFLALGVASPLDDGEVKLQQGGCPMFWFNFNGRCYKYVATLMTWADAELHCVSQRANLVSIHSLEEHNFVKSLIQNFDHAQGHTWIGLSDTQKEGAWMWSDGCSVGYLLWDNGQPDNYKGIEHCGVKNFGENLKWNDYPCSRTFPSVCATRIPCP</sequence>
<dbReference type="InterPro" id="IPR018378">
    <property type="entry name" value="C-type_lectin_CS"/>
</dbReference>
<protein>
    <recommendedName>
        <fullName evidence="3">C-type lectin domain-containing protein</fullName>
    </recommendedName>
</protein>
<reference evidence="4" key="3">
    <citation type="submission" date="2025-09" db="UniProtKB">
        <authorList>
            <consortium name="Ensembl"/>
        </authorList>
    </citation>
    <scope>IDENTIFICATION</scope>
</reference>
<dbReference type="InterPro" id="IPR002353">
    <property type="entry name" value="AntifreezeII"/>
</dbReference>
<dbReference type="Gene3D" id="3.10.100.10">
    <property type="entry name" value="Mannose-Binding Protein A, subunit A"/>
    <property type="match status" value="1"/>
</dbReference>
<reference evidence="4" key="2">
    <citation type="submission" date="2025-08" db="UniProtKB">
        <authorList>
            <consortium name="Ensembl"/>
        </authorList>
    </citation>
    <scope>IDENTIFICATION</scope>
</reference>
<organism evidence="4 5">
    <name type="scientific">Sphaeramia orbicularis</name>
    <name type="common">orbiculate cardinalfish</name>
    <dbReference type="NCBI Taxonomy" id="375764"/>
    <lineage>
        <taxon>Eukaryota</taxon>
        <taxon>Metazoa</taxon>
        <taxon>Chordata</taxon>
        <taxon>Craniata</taxon>
        <taxon>Vertebrata</taxon>
        <taxon>Euteleostomi</taxon>
        <taxon>Actinopterygii</taxon>
        <taxon>Neopterygii</taxon>
        <taxon>Teleostei</taxon>
        <taxon>Neoteleostei</taxon>
        <taxon>Acanthomorphata</taxon>
        <taxon>Gobiaria</taxon>
        <taxon>Kurtiformes</taxon>
        <taxon>Apogonoidei</taxon>
        <taxon>Apogonidae</taxon>
        <taxon>Apogoninae</taxon>
        <taxon>Sphaeramia</taxon>
    </lineage>
</organism>
<feature type="domain" description="C-type lectin" evidence="3">
    <location>
        <begin position="47"/>
        <end position="166"/>
    </location>
</feature>
<evidence type="ECO:0000313" key="4">
    <source>
        <dbReference type="Ensembl" id="ENSSORP00005002139.1"/>
    </source>
</evidence>
<accession>A0A672YBL9</accession>
<keyword evidence="5" id="KW-1185">Reference proteome</keyword>
<keyword evidence="2" id="KW-0732">Signal</keyword>
<dbReference type="Ensembl" id="ENSSORT00005002196.1">
    <property type="protein sequence ID" value="ENSSORP00005002139.1"/>
    <property type="gene ID" value="ENSSORG00005001294.1"/>
</dbReference>
<proteinExistence type="predicted"/>
<evidence type="ECO:0000259" key="3">
    <source>
        <dbReference type="PROSITE" id="PS50041"/>
    </source>
</evidence>
<evidence type="ECO:0000256" key="1">
    <source>
        <dbReference type="ARBA" id="ARBA00023157"/>
    </source>
</evidence>
<dbReference type="InterPro" id="IPR001304">
    <property type="entry name" value="C-type_lectin-like"/>
</dbReference>
<dbReference type="PRINTS" id="PR00356">
    <property type="entry name" value="ANTIFREEZEII"/>
</dbReference>
<name>A0A672YBL9_9TELE</name>